<reference evidence="6 7" key="1">
    <citation type="submission" date="2021-01" db="EMBL/GenBank/DDBJ databases">
        <title>Whole genome shotgun sequence of Planotetraspora mira NBRC 15435.</title>
        <authorList>
            <person name="Komaki H."/>
            <person name="Tamura T."/>
        </authorList>
    </citation>
    <scope>NUCLEOTIDE SEQUENCE [LARGE SCALE GENOMIC DNA]</scope>
    <source>
        <strain evidence="6 7">NBRC 15435</strain>
    </source>
</reference>
<dbReference type="Proteomes" id="UP000650628">
    <property type="component" value="Unassembled WGS sequence"/>
</dbReference>
<dbReference type="PANTHER" id="PTHR30055">
    <property type="entry name" value="HTH-TYPE TRANSCRIPTIONAL REGULATOR RUTR"/>
    <property type="match status" value="1"/>
</dbReference>
<dbReference type="InterPro" id="IPR001647">
    <property type="entry name" value="HTH_TetR"/>
</dbReference>
<gene>
    <name evidence="6" type="ORF">Pmi06nite_01810</name>
</gene>
<dbReference type="GO" id="GO:0000976">
    <property type="term" value="F:transcription cis-regulatory region binding"/>
    <property type="evidence" value="ECO:0007669"/>
    <property type="project" value="TreeGrafter"/>
</dbReference>
<sequence length="188" mass="19727">MRLVTRDREATGERILAAAAELFAEHGYDQVTVRMIASAAGANVALVNRYFGSKANLFATVLITASTVTAAIEGDPAEMPSRLAEHVAHRLRTGASEPLVRMLDRAGTSPEIRAVLAARVETGLVDAISARLPGPQARERALLATVIILGAGSLRRLLGPEGLHDADLAALEARLETAFRACLAPAGG</sequence>
<evidence type="ECO:0000313" key="6">
    <source>
        <dbReference type="EMBL" id="GII26739.1"/>
    </source>
</evidence>
<dbReference type="InterPro" id="IPR041678">
    <property type="entry name" value="TetR_C_16"/>
</dbReference>
<protein>
    <submittedName>
        <fullName evidence="6">TetR family transcriptional regulator</fullName>
    </submittedName>
</protein>
<keyword evidence="7" id="KW-1185">Reference proteome</keyword>
<dbReference type="Pfam" id="PF00440">
    <property type="entry name" value="TetR_N"/>
    <property type="match status" value="1"/>
</dbReference>
<dbReference type="InterPro" id="IPR009057">
    <property type="entry name" value="Homeodomain-like_sf"/>
</dbReference>
<dbReference type="PRINTS" id="PR00455">
    <property type="entry name" value="HTHTETR"/>
</dbReference>
<dbReference type="AlphaFoldDB" id="A0A8J3TID6"/>
<keyword evidence="1" id="KW-0805">Transcription regulation</keyword>
<dbReference type="InterPro" id="IPR050109">
    <property type="entry name" value="HTH-type_TetR-like_transc_reg"/>
</dbReference>
<organism evidence="6 7">
    <name type="scientific">Planotetraspora mira</name>
    <dbReference type="NCBI Taxonomy" id="58121"/>
    <lineage>
        <taxon>Bacteria</taxon>
        <taxon>Bacillati</taxon>
        <taxon>Actinomycetota</taxon>
        <taxon>Actinomycetes</taxon>
        <taxon>Streptosporangiales</taxon>
        <taxon>Streptosporangiaceae</taxon>
        <taxon>Planotetraspora</taxon>
    </lineage>
</organism>
<evidence type="ECO:0000256" key="3">
    <source>
        <dbReference type="ARBA" id="ARBA00023163"/>
    </source>
</evidence>
<evidence type="ECO:0000256" key="4">
    <source>
        <dbReference type="PROSITE-ProRule" id="PRU00335"/>
    </source>
</evidence>
<keyword evidence="3" id="KW-0804">Transcription</keyword>
<evidence type="ECO:0000259" key="5">
    <source>
        <dbReference type="PROSITE" id="PS50977"/>
    </source>
</evidence>
<feature type="domain" description="HTH tetR-type" evidence="5">
    <location>
        <begin position="9"/>
        <end position="69"/>
    </location>
</feature>
<accession>A0A8J3TID6</accession>
<dbReference type="Gene3D" id="1.10.10.60">
    <property type="entry name" value="Homeodomain-like"/>
    <property type="match status" value="1"/>
</dbReference>
<dbReference type="InterPro" id="IPR023772">
    <property type="entry name" value="DNA-bd_HTH_TetR-type_CS"/>
</dbReference>
<comment type="caution">
    <text evidence="6">The sequence shown here is derived from an EMBL/GenBank/DDBJ whole genome shotgun (WGS) entry which is preliminary data.</text>
</comment>
<dbReference type="GO" id="GO:0003700">
    <property type="term" value="F:DNA-binding transcription factor activity"/>
    <property type="evidence" value="ECO:0007669"/>
    <property type="project" value="TreeGrafter"/>
</dbReference>
<dbReference type="Gene3D" id="1.10.357.10">
    <property type="entry name" value="Tetracycline Repressor, domain 2"/>
    <property type="match status" value="1"/>
</dbReference>
<name>A0A8J3TID6_9ACTN</name>
<evidence type="ECO:0000256" key="2">
    <source>
        <dbReference type="ARBA" id="ARBA00023125"/>
    </source>
</evidence>
<dbReference type="PROSITE" id="PS01081">
    <property type="entry name" value="HTH_TETR_1"/>
    <property type="match status" value="1"/>
</dbReference>
<evidence type="ECO:0000256" key="1">
    <source>
        <dbReference type="ARBA" id="ARBA00023015"/>
    </source>
</evidence>
<dbReference type="PROSITE" id="PS50977">
    <property type="entry name" value="HTH_TETR_2"/>
    <property type="match status" value="1"/>
</dbReference>
<dbReference type="EMBL" id="BOOO01000001">
    <property type="protein sequence ID" value="GII26739.1"/>
    <property type="molecule type" value="Genomic_DNA"/>
</dbReference>
<evidence type="ECO:0000313" key="7">
    <source>
        <dbReference type="Proteomes" id="UP000650628"/>
    </source>
</evidence>
<dbReference type="InterPro" id="IPR036271">
    <property type="entry name" value="Tet_transcr_reg_TetR-rel_C_sf"/>
</dbReference>
<dbReference type="SUPFAM" id="SSF48498">
    <property type="entry name" value="Tetracyclin repressor-like, C-terminal domain"/>
    <property type="match status" value="1"/>
</dbReference>
<dbReference type="Pfam" id="PF17920">
    <property type="entry name" value="TetR_C_16"/>
    <property type="match status" value="1"/>
</dbReference>
<dbReference type="SUPFAM" id="SSF46689">
    <property type="entry name" value="Homeodomain-like"/>
    <property type="match status" value="1"/>
</dbReference>
<keyword evidence="2 4" id="KW-0238">DNA-binding</keyword>
<proteinExistence type="predicted"/>
<feature type="DNA-binding region" description="H-T-H motif" evidence="4">
    <location>
        <begin position="32"/>
        <end position="51"/>
    </location>
</feature>
<dbReference type="PANTHER" id="PTHR30055:SF234">
    <property type="entry name" value="HTH-TYPE TRANSCRIPTIONAL REGULATOR BETI"/>
    <property type="match status" value="1"/>
</dbReference>